<protein>
    <recommendedName>
        <fullName evidence="5">FAD dependent oxidoreductase domain-containing protein</fullName>
    </recommendedName>
</protein>
<dbReference type="PANTHER" id="PTHR10961">
    <property type="entry name" value="PEROXISOMAL SARCOSINE OXIDASE"/>
    <property type="match status" value="1"/>
</dbReference>
<dbReference type="Gene3D" id="3.50.50.60">
    <property type="entry name" value="FAD/NAD(P)-binding domain"/>
    <property type="match status" value="1"/>
</dbReference>
<dbReference type="Gene3D" id="3.30.9.10">
    <property type="entry name" value="D-Amino Acid Oxidase, subunit A, domain 2"/>
    <property type="match status" value="1"/>
</dbReference>
<dbReference type="AlphaFoldDB" id="T0GPN2"/>
<dbReference type="SUPFAM" id="SSF51905">
    <property type="entry name" value="FAD/NAD(P)-binding domain"/>
    <property type="match status" value="1"/>
</dbReference>
<dbReference type="Proteomes" id="UP000015525">
    <property type="component" value="Unassembled WGS sequence"/>
</dbReference>
<dbReference type="EMBL" id="ATHO01000149">
    <property type="protein sequence ID" value="EQB01948.1"/>
    <property type="molecule type" value="Genomic_DNA"/>
</dbReference>
<dbReference type="InterPro" id="IPR045170">
    <property type="entry name" value="MTOX"/>
</dbReference>
<evidence type="ECO:0000256" key="1">
    <source>
        <dbReference type="ARBA" id="ARBA00001974"/>
    </source>
</evidence>
<evidence type="ECO:0000256" key="3">
    <source>
        <dbReference type="ARBA" id="ARBA00022827"/>
    </source>
</evidence>
<dbReference type="InterPro" id="IPR006311">
    <property type="entry name" value="TAT_signal"/>
</dbReference>
<dbReference type="PROSITE" id="PS51318">
    <property type="entry name" value="TAT"/>
    <property type="match status" value="1"/>
</dbReference>
<evidence type="ECO:0000313" key="6">
    <source>
        <dbReference type="EMBL" id="EQB01948.1"/>
    </source>
</evidence>
<evidence type="ECO:0000259" key="5">
    <source>
        <dbReference type="Pfam" id="PF01266"/>
    </source>
</evidence>
<evidence type="ECO:0000256" key="4">
    <source>
        <dbReference type="ARBA" id="ARBA00023002"/>
    </source>
</evidence>
<accession>T0GPN2</accession>
<evidence type="ECO:0000256" key="2">
    <source>
        <dbReference type="ARBA" id="ARBA00022630"/>
    </source>
</evidence>
<dbReference type="PATRIC" id="fig|1329909.3.peg.3307"/>
<reference evidence="6 7" key="1">
    <citation type="journal article" date="2013" name="Genome Announc.">
        <title>Draft Genome Sequence of Sphingobium quisquiliarum Strain P25T, a Novel Hexachlorocyclohexane (HCH)-Degrading Bacterium Isolated from an HCH Dumpsite.</title>
        <authorList>
            <person name="Kumar Singh A."/>
            <person name="Sangwan N."/>
            <person name="Sharma A."/>
            <person name="Gupta V."/>
            <person name="Khurana J.P."/>
            <person name="Lal R."/>
        </authorList>
    </citation>
    <scope>NUCLEOTIDE SEQUENCE [LARGE SCALE GENOMIC DNA]</scope>
    <source>
        <strain evidence="6 7">P25</strain>
    </source>
</reference>
<dbReference type="Pfam" id="PF01266">
    <property type="entry name" value="DAO"/>
    <property type="match status" value="1"/>
</dbReference>
<keyword evidence="7" id="KW-1185">Reference proteome</keyword>
<gene>
    <name evidence="6" type="ORF">L288_17150</name>
</gene>
<organism evidence="6 7">
    <name type="scientific">Sphingobium quisquiliarum P25</name>
    <dbReference type="NCBI Taxonomy" id="1329909"/>
    <lineage>
        <taxon>Bacteria</taxon>
        <taxon>Pseudomonadati</taxon>
        <taxon>Pseudomonadota</taxon>
        <taxon>Alphaproteobacteria</taxon>
        <taxon>Sphingomonadales</taxon>
        <taxon>Sphingomonadaceae</taxon>
        <taxon>Sphingobium</taxon>
    </lineage>
</organism>
<dbReference type="GO" id="GO:0050660">
    <property type="term" value="F:flavin adenine dinucleotide binding"/>
    <property type="evidence" value="ECO:0007669"/>
    <property type="project" value="InterPro"/>
</dbReference>
<dbReference type="InterPro" id="IPR036188">
    <property type="entry name" value="FAD/NAD-bd_sf"/>
</dbReference>
<keyword evidence="3" id="KW-0274">FAD</keyword>
<comment type="cofactor">
    <cofactor evidence="1">
        <name>FAD</name>
        <dbReference type="ChEBI" id="CHEBI:57692"/>
    </cofactor>
</comment>
<proteinExistence type="predicted"/>
<keyword evidence="4" id="KW-0560">Oxidoreductase</keyword>
<comment type="caution">
    <text evidence="6">The sequence shown here is derived from an EMBL/GenBank/DDBJ whole genome shotgun (WGS) entry which is preliminary data.</text>
</comment>
<dbReference type="PANTHER" id="PTHR10961:SF46">
    <property type="entry name" value="PEROXISOMAL SARCOSINE OXIDASE"/>
    <property type="match status" value="1"/>
</dbReference>
<dbReference type="GO" id="GO:0008115">
    <property type="term" value="F:sarcosine oxidase activity"/>
    <property type="evidence" value="ECO:0007669"/>
    <property type="project" value="TreeGrafter"/>
</dbReference>
<feature type="domain" description="FAD dependent oxidoreductase" evidence="5">
    <location>
        <begin position="43"/>
        <end position="394"/>
    </location>
</feature>
<keyword evidence="2" id="KW-0285">Flavoprotein</keyword>
<evidence type="ECO:0000313" key="7">
    <source>
        <dbReference type="Proteomes" id="UP000015525"/>
    </source>
</evidence>
<sequence>MIEHRANSANGSRRSFLKGLGVAAAASATKVAAAPAISRNSAHVVVIGAGAFGAWTALTLLEQGYKVTLVDAYGPGNPRATSSGETRQIRHAYGASDHFTRSTIRAIKLWRAREQEWGQKLLYPGIRFAMQKAWTPRIEAQKALFDKYGLKYEIIDAQEIAHRYPQINPEGLVGAFVENEASAMIAAHAAILRIADEFQKKGGKIVLGRAMPGTASGRKMDMVTLDGGKETLTADSFVFACGPWLPKMFPQLLASKIKVTRCDVVYFGSPAGDKRFMWPNFPQLNGEFSTYPSFPFGGGVKVIPVGGGDMDVDDAERIVAPDQVRRAREYIAKRVPALADMPITKDEVCQFDTAAGGEFIIDAHPDYDNVWIAGGSSAHGFKHGPVIGEYLAARVTSGEADPGFTKAFALASHTDVTAGYGMSGG</sequence>
<dbReference type="InterPro" id="IPR006076">
    <property type="entry name" value="FAD-dep_OxRdtase"/>
</dbReference>
<name>T0GPN2_9SPHN</name>
<dbReference type="RefSeq" id="WP_021239475.1">
    <property type="nucleotide sequence ID" value="NZ_ATHO01000149.1"/>
</dbReference>